<name>A0ABY9HW02_9ACTN</name>
<sequence length="120" mass="12842">MPVPDTWDVQSRASRGEIGPTDYAQILRSNTFYRANYMPGMMGQQALSGDASLLTIESTLARAASQNAGVNFETSVSSLANGANTAPVLQAINTWEAARNSGAFIRRSRRNCATPRSTGT</sequence>
<reference evidence="1 2" key="1">
    <citation type="submission" date="2023-03" db="EMBL/GenBank/DDBJ databases">
        <title>Isolation and description of six Streptomyces strains from soil environments, able to metabolize different microbial glucans.</title>
        <authorList>
            <person name="Widen T."/>
            <person name="Larsbrink J."/>
        </authorList>
    </citation>
    <scope>NUCLEOTIDE SEQUENCE [LARGE SCALE GENOMIC DNA]</scope>
    <source>
        <strain evidence="1 2">Mut2</strain>
    </source>
</reference>
<accession>A0ABY9HW02</accession>
<organism evidence="1 2">
    <name type="scientific">Streptomyces laculatispora</name>
    <dbReference type="NCBI Taxonomy" id="887464"/>
    <lineage>
        <taxon>Bacteria</taxon>
        <taxon>Bacillati</taxon>
        <taxon>Actinomycetota</taxon>
        <taxon>Actinomycetes</taxon>
        <taxon>Kitasatosporales</taxon>
        <taxon>Streptomycetaceae</taxon>
        <taxon>Streptomyces</taxon>
    </lineage>
</organism>
<evidence type="ECO:0000313" key="2">
    <source>
        <dbReference type="Proteomes" id="UP001229952"/>
    </source>
</evidence>
<keyword evidence="2" id="KW-1185">Reference proteome</keyword>
<dbReference type="Proteomes" id="UP001229952">
    <property type="component" value="Chromosome"/>
</dbReference>
<dbReference type="RefSeq" id="WP_306085425.1">
    <property type="nucleotide sequence ID" value="NZ_CP120992.1"/>
</dbReference>
<proteinExistence type="predicted"/>
<gene>
    <name evidence="1" type="ORF">P8A22_00910</name>
</gene>
<dbReference type="EMBL" id="CP120992">
    <property type="protein sequence ID" value="WLQ38736.1"/>
    <property type="molecule type" value="Genomic_DNA"/>
</dbReference>
<protein>
    <submittedName>
        <fullName evidence="1">Uncharacterized protein</fullName>
    </submittedName>
</protein>
<evidence type="ECO:0000313" key="1">
    <source>
        <dbReference type="EMBL" id="WLQ38736.1"/>
    </source>
</evidence>